<dbReference type="AlphaFoldDB" id="A0A2C1CW02"/>
<feature type="compositionally biased region" description="Basic residues" evidence="1">
    <location>
        <begin position="30"/>
        <end position="48"/>
    </location>
</feature>
<evidence type="ECO:0000256" key="1">
    <source>
        <dbReference type="SAM" id="MobiDB-lite"/>
    </source>
</evidence>
<reference evidence="3 4" key="1">
    <citation type="submission" date="2017-09" db="EMBL/GenBank/DDBJ databases">
        <title>Large-scale bioinformatics analysis of Bacillus genomes uncovers conserved roles of natural products in bacterial physiology.</title>
        <authorList>
            <consortium name="Agbiome Team Llc"/>
            <person name="Bleich R.M."/>
            <person name="Grubbs K.J."/>
            <person name="Santa Maria K.C."/>
            <person name="Allen S.E."/>
            <person name="Farag S."/>
            <person name="Shank E.A."/>
            <person name="Bowers A."/>
        </authorList>
    </citation>
    <scope>NUCLEOTIDE SEQUENCE [LARGE SCALE GENOMIC DNA]</scope>
    <source>
        <strain evidence="3 4">AFS041432</strain>
    </source>
</reference>
<evidence type="ECO:0000313" key="4">
    <source>
        <dbReference type="Proteomes" id="UP000225872"/>
    </source>
</evidence>
<keyword evidence="2" id="KW-0732">Signal</keyword>
<gene>
    <name evidence="3" type="ORF">COD09_27110</name>
</gene>
<comment type="caution">
    <text evidence="3">The sequence shown here is derived from an EMBL/GenBank/DDBJ whole genome shotgun (WGS) entry which is preliminary data.</text>
</comment>
<feature type="signal peptide" evidence="2">
    <location>
        <begin position="1"/>
        <end position="20"/>
    </location>
</feature>
<feature type="region of interest" description="Disordered" evidence="1">
    <location>
        <begin position="27"/>
        <end position="59"/>
    </location>
</feature>
<sequence length="127" mass="13861">MITLIYLCHVLAVAAFIAAAALGHTEQNRTKSKQAIRKQGKSKGKSKMKTNYDPNNGEQIEGKSIHDVIAAARVRFGGNYLVMNTQTYNDPHWKAIYNTAKGDGGMSAHERRLGAARSLSEGGKNLM</sequence>
<dbReference type="Proteomes" id="UP000225872">
    <property type="component" value="Unassembled WGS sequence"/>
</dbReference>
<proteinExistence type="predicted"/>
<name>A0A2C1CW02_BACCE</name>
<evidence type="ECO:0000256" key="2">
    <source>
        <dbReference type="SAM" id="SignalP"/>
    </source>
</evidence>
<accession>A0A2C1CW02</accession>
<organism evidence="3 4">
    <name type="scientific">Bacillus cereus</name>
    <dbReference type="NCBI Taxonomy" id="1396"/>
    <lineage>
        <taxon>Bacteria</taxon>
        <taxon>Bacillati</taxon>
        <taxon>Bacillota</taxon>
        <taxon>Bacilli</taxon>
        <taxon>Bacillales</taxon>
        <taxon>Bacillaceae</taxon>
        <taxon>Bacillus</taxon>
        <taxon>Bacillus cereus group</taxon>
    </lineage>
</organism>
<evidence type="ECO:0000313" key="3">
    <source>
        <dbReference type="EMBL" id="PGS91868.1"/>
    </source>
</evidence>
<feature type="chain" id="PRO_5018182853" evidence="2">
    <location>
        <begin position="21"/>
        <end position="127"/>
    </location>
</feature>
<protein>
    <submittedName>
        <fullName evidence="3">Uncharacterized protein</fullName>
    </submittedName>
</protein>
<dbReference type="EMBL" id="NULO01000139">
    <property type="protein sequence ID" value="PGS91868.1"/>
    <property type="molecule type" value="Genomic_DNA"/>
</dbReference>